<name>R0KMB9_NOSB1</name>
<feature type="transmembrane region" description="Helical" evidence="1">
    <location>
        <begin position="6"/>
        <end position="28"/>
    </location>
</feature>
<sequence length="61" mass="7374">MNFDYKNYFFYEFLICLFLAILNFVTFFKALKASNIKLEGERYTSNSANMHLIYIPNARRF</sequence>
<gene>
    <name evidence="2" type="ORF">NBO_818g0001</name>
</gene>
<protein>
    <submittedName>
        <fullName evidence="2">Uncharacterized protein</fullName>
    </submittedName>
</protein>
<evidence type="ECO:0000313" key="2">
    <source>
        <dbReference type="EMBL" id="EOB11796.1"/>
    </source>
</evidence>
<proteinExistence type="predicted"/>
<keyword evidence="1" id="KW-0472">Membrane</keyword>
<reference evidence="2 3" key="1">
    <citation type="journal article" date="2013" name="BMC Genomics">
        <title>Comparative genomics of parasitic silkworm microsporidia reveal an association between genome expansion and host adaptation.</title>
        <authorList>
            <person name="Pan G."/>
            <person name="Xu J."/>
            <person name="Li T."/>
            <person name="Xia Q."/>
            <person name="Liu S.L."/>
            <person name="Zhang G."/>
            <person name="Li S."/>
            <person name="Li C."/>
            <person name="Liu H."/>
            <person name="Yang L."/>
            <person name="Liu T."/>
            <person name="Zhang X."/>
            <person name="Wu Z."/>
            <person name="Fan W."/>
            <person name="Dang X."/>
            <person name="Xiang H."/>
            <person name="Tao M."/>
            <person name="Li Y."/>
            <person name="Hu J."/>
            <person name="Li Z."/>
            <person name="Lin L."/>
            <person name="Luo J."/>
            <person name="Geng L."/>
            <person name="Wang L."/>
            <person name="Long M."/>
            <person name="Wan Y."/>
            <person name="He N."/>
            <person name="Zhang Z."/>
            <person name="Lu C."/>
            <person name="Keeling P.J."/>
            <person name="Wang J."/>
            <person name="Xiang Z."/>
            <person name="Zhou Z."/>
        </authorList>
    </citation>
    <scope>NUCLEOTIDE SEQUENCE [LARGE SCALE GENOMIC DNA]</scope>
    <source>
        <strain evidence="3">CQ1 / CVCC 102059</strain>
    </source>
</reference>
<accession>R0KMB9</accession>
<keyword evidence="1" id="KW-1133">Transmembrane helix</keyword>
<evidence type="ECO:0000313" key="3">
    <source>
        <dbReference type="Proteomes" id="UP000016927"/>
    </source>
</evidence>
<dbReference type="VEuPathDB" id="MicrosporidiaDB:NBO_818g0001"/>
<dbReference type="AlphaFoldDB" id="R0KMB9"/>
<organism evidence="2 3">
    <name type="scientific">Nosema bombycis (strain CQ1 / CVCC 102059)</name>
    <name type="common">Microsporidian parasite</name>
    <name type="synonym">Pebrine of silkworm</name>
    <dbReference type="NCBI Taxonomy" id="578461"/>
    <lineage>
        <taxon>Eukaryota</taxon>
        <taxon>Fungi</taxon>
        <taxon>Fungi incertae sedis</taxon>
        <taxon>Microsporidia</taxon>
        <taxon>Nosematidae</taxon>
        <taxon>Nosema</taxon>
    </lineage>
</organism>
<keyword evidence="1" id="KW-0812">Transmembrane</keyword>
<evidence type="ECO:0000256" key="1">
    <source>
        <dbReference type="SAM" id="Phobius"/>
    </source>
</evidence>
<dbReference type="HOGENOM" id="CLU_2923228_0_0_1"/>
<dbReference type="EMBL" id="KB909725">
    <property type="protein sequence ID" value="EOB11796.1"/>
    <property type="molecule type" value="Genomic_DNA"/>
</dbReference>
<keyword evidence="3" id="KW-1185">Reference proteome</keyword>
<dbReference type="Proteomes" id="UP000016927">
    <property type="component" value="Unassembled WGS sequence"/>
</dbReference>